<evidence type="ECO:0000256" key="3">
    <source>
        <dbReference type="ARBA" id="ARBA00048267"/>
    </source>
</evidence>
<evidence type="ECO:0000259" key="8">
    <source>
        <dbReference type="PROSITE" id="PS50110"/>
    </source>
</evidence>
<comment type="catalytic activity">
    <reaction evidence="4">
        <text>L-glutaminyl-[protein] + H2O = L-glutamyl-[protein] + NH4(+)</text>
        <dbReference type="Rhea" id="RHEA:16441"/>
        <dbReference type="Rhea" id="RHEA-COMP:10207"/>
        <dbReference type="Rhea" id="RHEA-COMP:10208"/>
        <dbReference type="ChEBI" id="CHEBI:15377"/>
        <dbReference type="ChEBI" id="CHEBI:28938"/>
        <dbReference type="ChEBI" id="CHEBI:29973"/>
        <dbReference type="ChEBI" id="CHEBI:30011"/>
        <dbReference type="EC" id="3.5.1.44"/>
    </reaction>
</comment>
<dbReference type="NCBIfam" id="NF001965">
    <property type="entry name" value="PRK00742.1"/>
    <property type="match status" value="1"/>
</dbReference>
<dbReference type="Proteomes" id="UP001449225">
    <property type="component" value="Unassembled WGS sequence"/>
</dbReference>
<dbReference type="InterPro" id="IPR000673">
    <property type="entry name" value="Sig_transdc_resp-reg_Me-estase"/>
</dbReference>
<dbReference type="CDD" id="cd16432">
    <property type="entry name" value="CheB_Rec"/>
    <property type="match status" value="1"/>
</dbReference>
<comment type="subcellular location">
    <subcellularLocation>
        <location evidence="4">Cytoplasm</location>
    </subcellularLocation>
</comment>
<comment type="function">
    <text evidence="4">Involved in chemotaxis. Part of a chemotaxis signal transduction system that modulates chemotaxis in response to various stimuli. Catalyzes the demethylation of specific methylglutamate residues introduced into the chemoreceptors (methyl-accepting chemotaxis proteins or MCP) by CheR. Also mediates the irreversible deamidation of specific glutamine residues to glutamic acid.</text>
</comment>
<feature type="domain" description="Response regulatory" evidence="8">
    <location>
        <begin position="4"/>
        <end position="121"/>
    </location>
</feature>
<evidence type="ECO:0000259" key="9">
    <source>
        <dbReference type="PROSITE" id="PS50122"/>
    </source>
</evidence>
<dbReference type="SUPFAM" id="SSF52738">
    <property type="entry name" value="Methylesterase CheB, C-terminal domain"/>
    <property type="match status" value="1"/>
</dbReference>
<dbReference type="InterPro" id="IPR035909">
    <property type="entry name" value="CheB_C"/>
</dbReference>
<feature type="domain" description="CheB-type methylesterase" evidence="9">
    <location>
        <begin position="202"/>
        <end position="392"/>
    </location>
</feature>
<evidence type="ECO:0000313" key="10">
    <source>
        <dbReference type="EMBL" id="MEM5536650.1"/>
    </source>
</evidence>
<dbReference type="PROSITE" id="PS50110">
    <property type="entry name" value="RESPONSE_REGULATORY"/>
    <property type="match status" value="1"/>
</dbReference>
<dbReference type="PIRSF" id="PIRSF000876">
    <property type="entry name" value="RR_chemtxs_CheB"/>
    <property type="match status" value="1"/>
</dbReference>
<dbReference type="EC" id="3.5.1.44" evidence="4"/>
<feature type="compositionally biased region" description="Low complexity" evidence="7">
    <location>
        <begin position="162"/>
        <end position="172"/>
    </location>
</feature>
<evidence type="ECO:0000313" key="11">
    <source>
        <dbReference type="Proteomes" id="UP001449225"/>
    </source>
</evidence>
<feature type="region of interest" description="Disordered" evidence="7">
    <location>
        <begin position="162"/>
        <end position="196"/>
    </location>
</feature>
<dbReference type="RefSeq" id="WP_342854413.1">
    <property type="nucleotide sequence ID" value="NZ_JBBMRA010000007.1"/>
</dbReference>
<dbReference type="InterPro" id="IPR001789">
    <property type="entry name" value="Sig_transdc_resp-reg_receiver"/>
</dbReference>
<keyword evidence="2 4" id="KW-0378">Hydrolase</keyword>
<dbReference type="EMBL" id="JBBMRA010000007">
    <property type="protein sequence ID" value="MEM5536650.1"/>
    <property type="molecule type" value="Genomic_DNA"/>
</dbReference>
<protein>
    <recommendedName>
        <fullName evidence="4">Protein-glutamate methylesterase/protein-glutamine glutaminase</fullName>
        <ecNumber evidence="4">3.1.1.61</ecNumber>
        <ecNumber evidence="4">3.5.1.44</ecNumber>
    </recommendedName>
</protein>
<dbReference type="SUPFAM" id="SSF52172">
    <property type="entry name" value="CheY-like"/>
    <property type="match status" value="1"/>
</dbReference>
<dbReference type="InterPro" id="IPR008248">
    <property type="entry name" value="CheB-like"/>
</dbReference>
<dbReference type="PANTHER" id="PTHR42872">
    <property type="entry name" value="PROTEIN-GLUTAMATE METHYLESTERASE/PROTEIN-GLUTAMINE GLUTAMINASE"/>
    <property type="match status" value="1"/>
</dbReference>
<dbReference type="PROSITE" id="PS50122">
    <property type="entry name" value="CHEB"/>
    <property type="match status" value="1"/>
</dbReference>
<dbReference type="PANTHER" id="PTHR42872:SF3">
    <property type="entry name" value="PROTEIN-GLUTAMATE METHYLESTERASE_PROTEIN-GLUTAMINE GLUTAMINASE 1"/>
    <property type="match status" value="1"/>
</dbReference>
<comment type="similarity">
    <text evidence="4">Belongs to the CheB family.</text>
</comment>
<evidence type="ECO:0000256" key="5">
    <source>
        <dbReference type="PROSITE-ProRule" id="PRU00050"/>
    </source>
</evidence>
<keyword evidence="1 4" id="KW-0145">Chemotaxis</keyword>
<gene>
    <name evidence="4" type="primary">cheB</name>
    <name evidence="10" type="ORF">WNY58_09645</name>
</gene>
<evidence type="ECO:0000256" key="6">
    <source>
        <dbReference type="PROSITE-ProRule" id="PRU00169"/>
    </source>
</evidence>
<dbReference type="EC" id="3.1.1.61" evidence="4"/>
<dbReference type="CDD" id="cd17541">
    <property type="entry name" value="REC_CheB-like"/>
    <property type="match status" value="1"/>
</dbReference>
<evidence type="ECO:0000256" key="7">
    <source>
        <dbReference type="SAM" id="MobiDB-lite"/>
    </source>
</evidence>
<comment type="caution">
    <text evidence="10">The sequence shown here is derived from an EMBL/GenBank/DDBJ whole genome shotgun (WGS) entry which is preliminary data.</text>
</comment>
<dbReference type="SMART" id="SM00448">
    <property type="entry name" value="REC"/>
    <property type="match status" value="1"/>
</dbReference>
<feature type="active site" evidence="4 5">
    <location>
        <position position="336"/>
    </location>
</feature>
<sequence length="392" mass="41969">MPVRVLIVDDSGFFRHRISDLLSGDSRIEVVGTAQNGKEAVEQAKKLRPSLITMDVEMPQMNGIEAVGIIMRECPTNILMLSSLTSEGARVTLQALEAGALDYLPKDMRAWMAHSGSLEKQLRDKVVALGRSTHARLRGTFTDQSSLAQANKSRVFSAEALSTSKATSTASTPGRVSSTDPQRLPATGGLRKPSERSLSNIKIPDCKVVVIGASTGGPAALQQILTQIPANFPHPILLVQHMPKAFTTVFAARLNQQCNIEVKEAEDGDKLIPGRALLAPGGHQMIIDPRSTDKIRIMPGDERLTYKPSVDVTYASVAKSFGKKVLAVILTGMGADGCDGAGILRQQGATIWAQNQDSCTIYGMPKAIINAGLADAVLDLNELTSIFSGKRS</sequence>
<dbReference type="GO" id="GO:0008984">
    <property type="term" value="F:protein-glutamate methylesterase activity"/>
    <property type="evidence" value="ECO:0007669"/>
    <property type="project" value="UniProtKB-EC"/>
</dbReference>
<feature type="modified residue" description="4-aspartylphosphate" evidence="4 6">
    <location>
        <position position="55"/>
    </location>
</feature>
<proteinExistence type="inferred from homology"/>
<feature type="active site" evidence="4 5">
    <location>
        <position position="214"/>
    </location>
</feature>
<accession>A0ABU9TSH6</accession>
<name>A0ABU9TSH6_9GAMM</name>
<dbReference type="Gene3D" id="3.40.50.180">
    <property type="entry name" value="Methylesterase CheB, C-terminal domain"/>
    <property type="match status" value="1"/>
</dbReference>
<dbReference type="HAMAP" id="MF_00099">
    <property type="entry name" value="CheB_chemtxs"/>
    <property type="match status" value="1"/>
</dbReference>
<evidence type="ECO:0000256" key="1">
    <source>
        <dbReference type="ARBA" id="ARBA00022500"/>
    </source>
</evidence>
<evidence type="ECO:0000256" key="4">
    <source>
        <dbReference type="HAMAP-Rule" id="MF_00099"/>
    </source>
</evidence>
<dbReference type="InterPro" id="IPR011006">
    <property type="entry name" value="CheY-like_superfamily"/>
</dbReference>
<keyword evidence="4 6" id="KW-0597">Phosphoprotein</keyword>
<keyword evidence="4" id="KW-0963">Cytoplasm</keyword>
<dbReference type="Gene3D" id="3.40.50.2300">
    <property type="match status" value="1"/>
</dbReference>
<organism evidence="10 11">
    <name type="scientific">Neptuniibacter pectenicola</name>
    <dbReference type="NCBI Taxonomy" id="1806669"/>
    <lineage>
        <taxon>Bacteria</taxon>
        <taxon>Pseudomonadati</taxon>
        <taxon>Pseudomonadota</taxon>
        <taxon>Gammaproteobacteria</taxon>
        <taxon>Oceanospirillales</taxon>
        <taxon>Oceanospirillaceae</taxon>
        <taxon>Neptuniibacter</taxon>
    </lineage>
</organism>
<dbReference type="Pfam" id="PF01339">
    <property type="entry name" value="CheB_methylest"/>
    <property type="match status" value="1"/>
</dbReference>
<comment type="catalytic activity">
    <reaction evidence="3 4">
        <text>[protein]-L-glutamate 5-O-methyl ester + H2O = L-glutamyl-[protein] + methanol + H(+)</text>
        <dbReference type="Rhea" id="RHEA:23236"/>
        <dbReference type="Rhea" id="RHEA-COMP:10208"/>
        <dbReference type="Rhea" id="RHEA-COMP:10311"/>
        <dbReference type="ChEBI" id="CHEBI:15377"/>
        <dbReference type="ChEBI" id="CHEBI:15378"/>
        <dbReference type="ChEBI" id="CHEBI:17790"/>
        <dbReference type="ChEBI" id="CHEBI:29973"/>
        <dbReference type="ChEBI" id="CHEBI:82795"/>
        <dbReference type="EC" id="3.1.1.61"/>
    </reaction>
</comment>
<reference evidence="10 11" key="1">
    <citation type="submission" date="2024-03" db="EMBL/GenBank/DDBJ databases">
        <title>Community enrichment and isolation of bacterial strains for fucoidan degradation.</title>
        <authorList>
            <person name="Sichert A."/>
        </authorList>
    </citation>
    <scope>NUCLEOTIDE SEQUENCE [LARGE SCALE GENOMIC DNA]</scope>
    <source>
        <strain evidence="10 11">AS76</strain>
    </source>
</reference>
<keyword evidence="11" id="KW-1185">Reference proteome</keyword>
<dbReference type="Pfam" id="PF00072">
    <property type="entry name" value="Response_reg"/>
    <property type="match status" value="1"/>
</dbReference>
<comment type="domain">
    <text evidence="4">Contains a C-terminal catalytic domain, and an N-terminal region which modulates catalytic activity.</text>
</comment>
<evidence type="ECO:0000256" key="2">
    <source>
        <dbReference type="ARBA" id="ARBA00022801"/>
    </source>
</evidence>
<feature type="active site" evidence="4 5">
    <location>
        <position position="241"/>
    </location>
</feature>
<comment type="PTM">
    <text evidence="4">Phosphorylated by CheA. Phosphorylation of the N-terminal regulatory domain activates the methylesterase activity.</text>
</comment>